<proteinExistence type="predicted"/>
<name>A0A6H9SNY9_9BURK</name>
<dbReference type="SUPFAM" id="SSF46785">
    <property type="entry name" value="Winged helix' DNA-binding domain"/>
    <property type="match status" value="1"/>
</dbReference>
<dbReference type="RefSeq" id="WP_151065895.1">
    <property type="nucleotide sequence ID" value="NZ_CABVPL010000017.1"/>
</dbReference>
<dbReference type="Proteomes" id="UP000494222">
    <property type="component" value="Unassembled WGS sequence"/>
</dbReference>
<gene>
    <name evidence="3" type="ORF">BLA24064_02794</name>
    <name evidence="2" type="ORF">F7R21_20130</name>
</gene>
<dbReference type="Proteomes" id="UP000430232">
    <property type="component" value="Unassembled WGS sequence"/>
</dbReference>
<evidence type="ECO:0000259" key="1">
    <source>
        <dbReference type="SMART" id="SM00347"/>
    </source>
</evidence>
<dbReference type="EMBL" id="CABVPL010000017">
    <property type="protein sequence ID" value="VWB60442.1"/>
    <property type="molecule type" value="Genomic_DNA"/>
</dbReference>
<evidence type="ECO:0000313" key="2">
    <source>
        <dbReference type="EMBL" id="KAB0638357.1"/>
    </source>
</evidence>
<dbReference type="EMBL" id="VZOJ01000058">
    <property type="protein sequence ID" value="KAB0638357.1"/>
    <property type="molecule type" value="Genomic_DNA"/>
</dbReference>
<evidence type="ECO:0000313" key="3">
    <source>
        <dbReference type="EMBL" id="VWB60442.1"/>
    </source>
</evidence>
<protein>
    <submittedName>
        <fullName evidence="3">MarR family transcriptional regulator</fullName>
    </submittedName>
    <submittedName>
        <fullName evidence="2">Winged helix-turn-helix transcriptional regulator</fullName>
    </submittedName>
</protein>
<dbReference type="OrthoDB" id="119252at2"/>
<dbReference type="Pfam" id="PF12802">
    <property type="entry name" value="MarR_2"/>
    <property type="match status" value="1"/>
</dbReference>
<dbReference type="InterPro" id="IPR000835">
    <property type="entry name" value="HTH_MarR-typ"/>
</dbReference>
<dbReference type="AlphaFoldDB" id="A0A6H9SNY9"/>
<dbReference type="InterPro" id="IPR036390">
    <property type="entry name" value="WH_DNA-bd_sf"/>
</dbReference>
<dbReference type="GeneID" id="99790067"/>
<evidence type="ECO:0000313" key="5">
    <source>
        <dbReference type="Proteomes" id="UP000494222"/>
    </source>
</evidence>
<dbReference type="SMART" id="SM00347">
    <property type="entry name" value="HTH_MARR"/>
    <property type="match status" value="1"/>
</dbReference>
<dbReference type="InterPro" id="IPR036388">
    <property type="entry name" value="WH-like_DNA-bd_sf"/>
</dbReference>
<accession>A0A6H9SNY9</accession>
<reference evidence="3 5" key="2">
    <citation type="submission" date="2019-09" db="EMBL/GenBank/DDBJ databases">
        <authorList>
            <person name="Depoorter E."/>
        </authorList>
    </citation>
    <scope>NUCLEOTIDE SEQUENCE [LARGE SCALE GENOMIC DNA]</scope>
    <source>
        <strain evidence="3">LMG 24064</strain>
    </source>
</reference>
<reference evidence="2 4" key="1">
    <citation type="submission" date="2019-09" db="EMBL/GenBank/DDBJ databases">
        <title>Draft genome sequences of 48 bacterial type strains from the CCUG.</title>
        <authorList>
            <person name="Tunovic T."/>
            <person name="Pineiro-Iglesias B."/>
            <person name="Unosson C."/>
            <person name="Inganas E."/>
            <person name="Ohlen M."/>
            <person name="Cardew S."/>
            <person name="Jensie-Markopoulos S."/>
            <person name="Salva-Serra F."/>
            <person name="Jaen-Luchoro D."/>
            <person name="Karlsson R."/>
            <person name="Svensson-Stadler L."/>
            <person name="Chun J."/>
            <person name="Moore E."/>
        </authorList>
    </citation>
    <scope>NUCLEOTIDE SEQUENCE [LARGE SCALE GENOMIC DNA]</scope>
    <source>
        <strain evidence="2 4">CCUG 54555</strain>
    </source>
</reference>
<keyword evidence="4" id="KW-1185">Reference proteome</keyword>
<sequence>MHTTMLTDDDCFAVRQAARRISQFYERYLSRAGVTPSQYSILALLRERPGLTMATLSAVLVIERTALLRALKPLVGAALVTGRIEPRCRRQTFALTAHGETKIAAAHVHWLAAQQAFEQRFGSARAARLRDELFRITHHLPERD</sequence>
<dbReference type="GO" id="GO:0003700">
    <property type="term" value="F:DNA-binding transcription factor activity"/>
    <property type="evidence" value="ECO:0007669"/>
    <property type="project" value="InterPro"/>
</dbReference>
<organism evidence="2 4">
    <name type="scientific">Burkholderia latens</name>
    <dbReference type="NCBI Taxonomy" id="488446"/>
    <lineage>
        <taxon>Bacteria</taxon>
        <taxon>Pseudomonadati</taxon>
        <taxon>Pseudomonadota</taxon>
        <taxon>Betaproteobacteria</taxon>
        <taxon>Burkholderiales</taxon>
        <taxon>Burkholderiaceae</taxon>
        <taxon>Burkholderia</taxon>
        <taxon>Burkholderia cepacia complex</taxon>
    </lineage>
</organism>
<evidence type="ECO:0000313" key="4">
    <source>
        <dbReference type="Proteomes" id="UP000430232"/>
    </source>
</evidence>
<dbReference type="Gene3D" id="1.10.10.10">
    <property type="entry name" value="Winged helix-like DNA-binding domain superfamily/Winged helix DNA-binding domain"/>
    <property type="match status" value="1"/>
</dbReference>
<feature type="domain" description="HTH marR-type" evidence="1">
    <location>
        <begin position="27"/>
        <end position="126"/>
    </location>
</feature>